<evidence type="ECO:0000313" key="1">
    <source>
        <dbReference type="EMBL" id="GIL51992.1"/>
    </source>
</evidence>
<dbReference type="AlphaFoldDB" id="A0A8J4EY68"/>
<organism evidence="1 2">
    <name type="scientific">Volvox africanus</name>
    <dbReference type="NCBI Taxonomy" id="51714"/>
    <lineage>
        <taxon>Eukaryota</taxon>
        <taxon>Viridiplantae</taxon>
        <taxon>Chlorophyta</taxon>
        <taxon>core chlorophytes</taxon>
        <taxon>Chlorophyceae</taxon>
        <taxon>CS clade</taxon>
        <taxon>Chlamydomonadales</taxon>
        <taxon>Volvocaceae</taxon>
        <taxon>Volvox</taxon>
    </lineage>
</organism>
<sequence length="408" mass="43003">LQQRKTPQAATLTEQPSVKPLVTAPTHLEQVRFSRAGVGTGDTRVTNKEDLQGETGGDLLVRSDDAGARALEPDIDMDFHLPYDRVANPELGLGTGLGGGAPSEAEPLTVLALAQRLMQLLHQQWDQQHQDEDVEQLEAKAQSQTAELGGKLRLKIGGVLRRAIEEVEWPRVEGVAAGRCSPAQGQGEGEGTGHNSSVAAFRAAATSATVDSAGGMPPHVSCGPYDAPYWLEWTTELLSKTGRCMHTCNGVTPGWHGDCVLADVETVANGPAEGEVGGLGEGCDIGYNRLSPGHGMEPHREDTAGGHADEYRDASGSLDAVEVCNDVMRAIVCGAASTAVDSLSGNVEDTNPWIQAVLHEAEGLLATASSCGDKVAQWAVALVTAEQRDCLRARLRARHALLALHVSG</sequence>
<protein>
    <submittedName>
        <fullName evidence="1">Uncharacterized protein</fullName>
    </submittedName>
</protein>
<dbReference type="EMBL" id="BNCO01000012">
    <property type="protein sequence ID" value="GIL51992.1"/>
    <property type="molecule type" value="Genomic_DNA"/>
</dbReference>
<accession>A0A8J4EY68</accession>
<dbReference type="Proteomes" id="UP000747399">
    <property type="component" value="Unassembled WGS sequence"/>
</dbReference>
<evidence type="ECO:0000313" key="2">
    <source>
        <dbReference type="Proteomes" id="UP000747399"/>
    </source>
</evidence>
<proteinExistence type="predicted"/>
<reference evidence="1" key="1">
    <citation type="journal article" date="2021" name="Proc. Natl. Acad. Sci. U.S.A.">
        <title>Three genomes in the algal genus Volvox reveal the fate of a haploid sex-determining region after a transition to homothallism.</title>
        <authorList>
            <person name="Yamamoto K."/>
            <person name="Hamaji T."/>
            <person name="Kawai-Toyooka H."/>
            <person name="Matsuzaki R."/>
            <person name="Takahashi F."/>
            <person name="Nishimura Y."/>
            <person name="Kawachi M."/>
            <person name="Noguchi H."/>
            <person name="Minakuchi Y."/>
            <person name="Umen J.G."/>
            <person name="Toyoda A."/>
            <person name="Nozaki H."/>
        </authorList>
    </citation>
    <scope>NUCLEOTIDE SEQUENCE</scope>
    <source>
        <strain evidence="1">NIES-3780</strain>
    </source>
</reference>
<comment type="caution">
    <text evidence="1">The sequence shown here is derived from an EMBL/GenBank/DDBJ whole genome shotgun (WGS) entry which is preliminary data.</text>
</comment>
<gene>
    <name evidence="1" type="ORF">Vafri_7952</name>
</gene>
<keyword evidence="2" id="KW-1185">Reference proteome</keyword>
<feature type="non-terminal residue" evidence="1">
    <location>
        <position position="1"/>
    </location>
</feature>
<name>A0A8J4EY68_9CHLO</name>